<evidence type="ECO:0000256" key="1">
    <source>
        <dbReference type="ARBA" id="ARBA00004141"/>
    </source>
</evidence>
<keyword evidence="5 7" id="KW-1133">Transmembrane helix</keyword>
<dbReference type="InterPro" id="IPR027469">
    <property type="entry name" value="Cation_efflux_TMD_sf"/>
</dbReference>
<evidence type="ECO:0000256" key="5">
    <source>
        <dbReference type="ARBA" id="ARBA00022989"/>
    </source>
</evidence>
<feature type="transmembrane region" description="Helical" evidence="7">
    <location>
        <begin position="41"/>
        <end position="62"/>
    </location>
</feature>
<organism evidence="10 11">
    <name type="scientific">Phoenicibacter congonensis</name>
    <dbReference type="NCBI Taxonomy" id="1944646"/>
    <lineage>
        <taxon>Bacteria</taxon>
        <taxon>Bacillati</taxon>
        <taxon>Actinomycetota</taxon>
        <taxon>Coriobacteriia</taxon>
        <taxon>Eggerthellales</taxon>
        <taxon>Eggerthellaceae</taxon>
        <taxon>Phoenicibacter</taxon>
    </lineage>
</organism>
<dbReference type="InterPro" id="IPR036837">
    <property type="entry name" value="Cation_efflux_CTD_sf"/>
</dbReference>
<reference evidence="10" key="1">
    <citation type="submission" date="2023-07" db="EMBL/GenBank/DDBJ databases">
        <title>Between Cages and Wild: Unraveling the Impact of Captivity on Animal Microbiomes and Antimicrobial Resistance.</title>
        <authorList>
            <person name="Schmartz G.P."/>
            <person name="Rehner J."/>
            <person name="Schuff M.J."/>
            <person name="Becker S.L."/>
            <person name="Kravczyk M."/>
            <person name="Gurevich A."/>
            <person name="Francke R."/>
            <person name="Mueller R."/>
            <person name="Keller V."/>
            <person name="Keller A."/>
        </authorList>
    </citation>
    <scope>NUCLEOTIDE SEQUENCE</scope>
    <source>
        <strain evidence="10">S12M_St_49</strain>
    </source>
</reference>
<dbReference type="Proteomes" id="UP001168575">
    <property type="component" value="Unassembled WGS sequence"/>
</dbReference>
<dbReference type="Gene3D" id="1.20.1510.10">
    <property type="entry name" value="Cation efflux protein transmembrane domain"/>
    <property type="match status" value="1"/>
</dbReference>
<dbReference type="InterPro" id="IPR050291">
    <property type="entry name" value="CDF_Transporter"/>
</dbReference>
<feature type="transmembrane region" description="Helical" evidence="7">
    <location>
        <begin position="83"/>
        <end position="103"/>
    </location>
</feature>
<evidence type="ECO:0000256" key="3">
    <source>
        <dbReference type="ARBA" id="ARBA00022448"/>
    </source>
</evidence>
<dbReference type="PANTHER" id="PTHR43840">
    <property type="entry name" value="MITOCHONDRIAL METAL TRANSPORTER 1-RELATED"/>
    <property type="match status" value="1"/>
</dbReference>
<proteinExistence type="inferred from homology"/>
<evidence type="ECO:0000313" key="11">
    <source>
        <dbReference type="Proteomes" id="UP001168575"/>
    </source>
</evidence>
<dbReference type="AlphaFoldDB" id="A0AA43UB91"/>
<evidence type="ECO:0000256" key="7">
    <source>
        <dbReference type="SAM" id="Phobius"/>
    </source>
</evidence>
<dbReference type="EMBL" id="JAUMVS010000067">
    <property type="protein sequence ID" value="MDO4841934.1"/>
    <property type="molecule type" value="Genomic_DNA"/>
</dbReference>
<dbReference type="Gene3D" id="3.30.70.1350">
    <property type="entry name" value="Cation efflux protein, cytoplasmic domain"/>
    <property type="match status" value="1"/>
</dbReference>
<name>A0AA43UB91_9ACTN</name>
<dbReference type="GO" id="GO:0008324">
    <property type="term" value="F:monoatomic cation transmembrane transporter activity"/>
    <property type="evidence" value="ECO:0007669"/>
    <property type="project" value="InterPro"/>
</dbReference>
<dbReference type="InterPro" id="IPR002524">
    <property type="entry name" value="Cation_efflux"/>
</dbReference>
<dbReference type="Pfam" id="PF16916">
    <property type="entry name" value="ZT_dimer"/>
    <property type="match status" value="1"/>
</dbReference>
<evidence type="ECO:0000259" key="9">
    <source>
        <dbReference type="Pfam" id="PF16916"/>
    </source>
</evidence>
<dbReference type="SUPFAM" id="SSF161111">
    <property type="entry name" value="Cation efflux protein transmembrane domain-like"/>
    <property type="match status" value="1"/>
</dbReference>
<dbReference type="SUPFAM" id="SSF160240">
    <property type="entry name" value="Cation efflux protein cytoplasmic domain-like"/>
    <property type="match status" value="1"/>
</dbReference>
<dbReference type="PANTHER" id="PTHR43840:SF15">
    <property type="entry name" value="MITOCHONDRIAL METAL TRANSPORTER 1-RELATED"/>
    <property type="match status" value="1"/>
</dbReference>
<evidence type="ECO:0000256" key="6">
    <source>
        <dbReference type="ARBA" id="ARBA00023136"/>
    </source>
</evidence>
<keyword evidence="4 7" id="KW-0812">Transmembrane</keyword>
<dbReference type="NCBIfam" id="TIGR01297">
    <property type="entry name" value="CDF"/>
    <property type="match status" value="1"/>
</dbReference>
<comment type="caution">
    <text evidence="10">The sequence shown here is derived from an EMBL/GenBank/DDBJ whole genome shotgun (WGS) entry which is preliminary data.</text>
</comment>
<dbReference type="GO" id="GO:0016020">
    <property type="term" value="C:membrane"/>
    <property type="evidence" value="ECO:0007669"/>
    <property type="project" value="UniProtKB-SubCell"/>
</dbReference>
<feature type="transmembrane region" description="Helical" evidence="7">
    <location>
        <begin position="188"/>
        <end position="205"/>
    </location>
</feature>
<evidence type="ECO:0000256" key="2">
    <source>
        <dbReference type="ARBA" id="ARBA00008114"/>
    </source>
</evidence>
<sequence>MTGTSDEKKMISKVTGVGVFGNIALSLFKLLAGIFGNSSAMISDAVHSLSDVFATAIAFAGVKVSKRNADSGHPYGHERFESLATMLLGVVLLVTGVGIGIGGVESATEILNGTSTVKAPETIALLAAAFSIITKEAMFWYTRHYAKILMSDAFMADAWHHRSDAISSVAALIGIAGSMLGVPVLEPAASVIIAFFIAGVAVGLLKDSLNQLLDVSVGLEFEDELREFVSNQRGIEGVDMVRSRRFGNRICIDLEVRVNGQLTLEDAHAYAENVRLAILESYPMIKFVTVHENPA</sequence>
<comment type="subcellular location">
    <subcellularLocation>
        <location evidence="1">Membrane</location>
        <topology evidence="1">Multi-pass membrane protein</topology>
    </subcellularLocation>
</comment>
<dbReference type="FunFam" id="1.20.1510.10:FF:000006">
    <property type="entry name" value="Divalent cation efflux transporter"/>
    <property type="match status" value="1"/>
</dbReference>
<feature type="transmembrane region" description="Helical" evidence="7">
    <location>
        <begin position="163"/>
        <end position="182"/>
    </location>
</feature>
<feature type="domain" description="Cation efflux protein transmembrane" evidence="8">
    <location>
        <begin position="18"/>
        <end position="213"/>
    </location>
</feature>
<keyword evidence="11" id="KW-1185">Reference proteome</keyword>
<evidence type="ECO:0000256" key="4">
    <source>
        <dbReference type="ARBA" id="ARBA00022692"/>
    </source>
</evidence>
<feature type="transmembrane region" description="Helical" evidence="7">
    <location>
        <begin position="14"/>
        <end position="35"/>
    </location>
</feature>
<dbReference type="Pfam" id="PF01545">
    <property type="entry name" value="Cation_efflux"/>
    <property type="match status" value="1"/>
</dbReference>
<evidence type="ECO:0000313" key="10">
    <source>
        <dbReference type="EMBL" id="MDO4841934.1"/>
    </source>
</evidence>
<keyword evidence="6 7" id="KW-0472">Membrane</keyword>
<feature type="domain" description="Cation efflux protein cytoplasmic" evidence="9">
    <location>
        <begin position="221"/>
        <end position="294"/>
    </location>
</feature>
<dbReference type="InterPro" id="IPR058533">
    <property type="entry name" value="Cation_efflux_TM"/>
</dbReference>
<gene>
    <name evidence="10" type="ORF">Q3982_04575</name>
</gene>
<evidence type="ECO:0000259" key="8">
    <source>
        <dbReference type="Pfam" id="PF01545"/>
    </source>
</evidence>
<comment type="similarity">
    <text evidence="2">Belongs to the cation diffusion facilitator (CDF) transporter (TC 2.A.4) family.</text>
</comment>
<dbReference type="InterPro" id="IPR027470">
    <property type="entry name" value="Cation_efflux_CTD"/>
</dbReference>
<keyword evidence="3" id="KW-0813">Transport</keyword>
<protein>
    <submittedName>
        <fullName evidence="10">Cation diffusion facilitator family transporter</fullName>
    </submittedName>
</protein>
<accession>A0AA43UB91</accession>
<feature type="transmembrane region" description="Helical" evidence="7">
    <location>
        <begin position="123"/>
        <end position="142"/>
    </location>
</feature>